<sequence length="135" mass="15594">MNDAHASVSQDFDRCRRYSWGSAVLAWTCRSLSSASRSGTTDLRGCVPLIMSWIYHRFPTWGPAHLDVPMFPLARRLSGLPQGARDLQAGRLLAWRYRLDRCRVEDFRWTLYGSDDLRFLSPDWIGQDLRFRLGG</sequence>
<reference evidence="2 3" key="1">
    <citation type="journal article" date="2023" name="Plants (Basel)">
        <title>Bridging the Gap: Combining Genomics and Transcriptomics Approaches to Understand Stylosanthes scabra, an Orphan Legume from the Brazilian Caatinga.</title>
        <authorList>
            <person name="Ferreira-Neto J.R.C."/>
            <person name="da Silva M.D."/>
            <person name="Binneck E."/>
            <person name="de Melo N.F."/>
            <person name="da Silva R.H."/>
            <person name="de Melo A.L.T.M."/>
            <person name="Pandolfi V."/>
            <person name="Bustamante F.O."/>
            <person name="Brasileiro-Vidal A.C."/>
            <person name="Benko-Iseppon A.M."/>
        </authorList>
    </citation>
    <scope>NUCLEOTIDE SEQUENCE [LARGE SCALE GENOMIC DNA]</scope>
    <source>
        <tissue evidence="2">Leaves</tissue>
    </source>
</reference>
<feature type="domain" description="Aminotransferase-like plant mobile" evidence="1">
    <location>
        <begin position="7"/>
        <end position="114"/>
    </location>
</feature>
<keyword evidence="3" id="KW-1185">Reference proteome</keyword>
<evidence type="ECO:0000259" key="1">
    <source>
        <dbReference type="Pfam" id="PF10536"/>
    </source>
</evidence>
<dbReference type="PANTHER" id="PTHR46033">
    <property type="entry name" value="PROTEIN MAIN-LIKE 2"/>
    <property type="match status" value="1"/>
</dbReference>
<dbReference type="Pfam" id="PF10536">
    <property type="entry name" value="PMD"/>
    <property type="match status" value="1"/>
</dbReference>
<dbReference type="InterPro" id="IPR019557">
    <property type="entry name" value="AminoTfrase-like_pln_mobile"/>
</dbReference>
<dbReference type="EMBL" id="JASCZI010000405">
    <property type="protein sequence ID" value="MED6111619.1"/>
    <property type="molecule type" value="Genomic_DNA"/>
</dbReference>
<protein>
    <recommendedName>
        <fullName evidence="1">Aminotransferase-like plant mobile domain-containing protein</fullName>
    </recommendedName>
</protein>
<dbReference type="InterPro" id="IPR044824">
    <property type="entry name" value="MAIN-like"/>
</dbReference>
<name>A0ABU6QKH0_9FABA</name>
<organism evidence="2 3">
    <name type="scientific">Stylosanthes scabra</name>
    <dbReference type="NCBI Taxonomy" id="79078"/>
    <lineage>
        <taxon>Eukaryota</taxon>
        <taxon>Viridiplantae</taxon>
        <taxon>Streptophyta</taxon>
        <taxon>Embryophyta</taxon>
        <taxon>Tracheophyta</taxon>
        <taxon>Spermatophyta</taxon>
        <taxon>Magnoliopsida</taxon>
        <taxon>eudicotyledons</taxon>
        <taxon>Gunneridae</taxon>
        <taxon>Pentapetalae</taxon>
        <taxon>rosids</taxon>
        <taxon>fabids</taxon>
        <taxon>Fabales</taxon>
        <taxon>Fabaceae</taxon>
        <taxon>Papilionoideae</taxon>
        <taxon>50 kb inversion clade</taxon>
        <taxon>dalbergioids sensu lato</taxon>
        <taxon>Dalbergieae</taxon>
        <taxon>Pterocarpus clade</taxon>
        <taxon>Stylosanthes</taxon>
    </lineage>
</organism>
<evidence type="ECO:0000313" key="2">
    <source>
        <dbReference type="EMBL" id="MED6111619.1"/>
    </source>
</evidence>
<dbReference type="PANTHER" id="PTHR46033:SF8">
    <property type="entry name" value="PROTEIN MAINTENANCE OF MERISTEMS-LIKE"/>
    <property type="match status" value="1"/>
</dbReference>
<evidence type="ECO:0000313" key="3">
    <source>
        <dbReference type="Proteomes" id="UP001341840"/>
    </source>
</evidence>
<accession>A0ABU6QKH0</accession>
<dbReference type="Proteomes" id="UP001341840">
    <property type="component" value="Unassembled WGS sequence"/>
</dbReference>
<comment type="caution">
    <text evidence="2">The sequence shown here is derived from an EMBL/GenBank/DDBJ whole genome shotgun (WGS) entry which is preliminary data.</text>
</comment>
<proteinExistence type="predicted"/>
<gene>
    <name evidence="2" type="ORF">PIB30_053865</name>
</gene>